<proteinExistence type="predicted"/>
<keyword evidence="4" id="KW-0863">Zinc-finger</keyword>
<keyword evidence="3" id="KW-0479">Metal-binding</keyword>
<evidence type="ECO:0000259" key="10">
    <source>
        <dbReference type="SMART" id="SM00744"/>
    </source>
</evidence>
<feature type="compositionally biased region" description="Low complexity" evidence="8">
    <location>
        <begin position="409"/>
        <end position="428"/>
    </location>
</feature>
<organism evidence="11 12">
    <name type="scientific">Humicola insolens</name>
    <name type="common">Soft-rot fungus</name>
    <dbReference type="NCBI Taxonomy" id="85995"/>
    <lineage>
        <taxon>Eukaryota</taxon>
        <taxon>Fungi</taxon>
        <taxon>Dikarya</taxon>
        <taxon>Ascomycota</taxon>
        <taxon>Pezizomycotina</taxon>
        <taxon>Sordariomycetes</taxon>
        <taxon>Sordariomycetidae</taxon>
        <taxon>Sordariales</taxon>
        <taxon>Chaetomiaceae</taxon>
        <taxon>Mycothermus</taxon>
    </lineage>
</organism>
<evidence type="ECO:0000256" key="1">
    <source>
        <dbReference type="ARBA" id="ARBA00004141"/>
    </source>
</evidence>
<dbReference type="EMBL" id="JAZGSY010000427">
    <property type="protein sequence ID" value="KAL1836342.1"/>
    <property type="molecule type" value="Genomic_DNA"/>
</dbReference>
<dbReference type="InterPro" id="IPR013083">
    <property type="entry name" value="Znf_RING/FYVE/PHD"/>
</dbReference>
<dbReference type="Proteomes" id="UP001583172">
    <property type="component" value="Unassembled WGS sequence"/>
</dbReference>
<feature type="transmembrane region" description="Helical" evidence="9">
    <location>
        <begin position="148"/>
        <end position="167"/>
    </location>
</feature>
<name>A0ABR3V438_HUMIN</name>
<evidence type="ECO:0000256" key="3">
    <source>
        <dbReference type="ARBA" id="ARBA00022723"/>
    </source>
</evidence>
<feature type="compositionally biased region" description="Acidic residues" evidence="8">
    <location>
        <begin position="330"/>
        <end position="347"/>
    </location>
</feature>
<dbReference type="PANTHER" id="PTHR46283">
    <property type="entry name" value="E3 UBIQUITIN-PROTEIN LIGASE MARCH5"/>
    <property type="match status" value="1"/>
</dbReference>
<feature type="region of interest" description="Disordered" evidence="8">
    <location>
        <begin position="370"/>
        <end position="432"/>
    </location>
</feature>
<evidence type="ECO:0000256" key="5">
    <source>
        <dbReference type="ARBA" id="ARBA00022833"/>
    </source>
</evidence>
<evidence type="ECO:0000256" key="9">
    <source>
        <dbReference type="SAM" id="Phobius"/>
    </source>
</evidence>
<feature type="compositionally biased region" description="Low complexity" evidence="8">
    <location>
        <begin position="376"/>
        <end position="400"/>
    </location>
</feature>
<keyword evidence="12" id="KW-1185">Reference proteome</keyword>
<feature type="compositionally biased region" description="Gly residues" evidence="8">
    <location>
        <begin position="541"/>
        <end position="551"/>
    </location>
</feature>
<evidence type="ECO:0000256" key="8">
    <source>
        <dbReference type="SAM" id="MobiDB-lite"/>
    </source>
</evidence>
<evidence type="ECO:0000256" key="2">
    <source>
        <dbReference type="ARBA" id="ARBA00022692"/>
    </source>
</evidence>
<evidence type="ECO:0000313" key="12">
    <source>
        <dbReference type="Proteomes" id="UP001583172"/>
    </source>
</evidence>
<comment type="caution">
    <text evidence="11">The sequence shown here is derived from an EMBL/GenBank/DDBJ whole genome shotgun (WGS) entry which is preliminary data.</text>
</comment>
<feature type="region of interest" description="Disordered" evidence="8">
    <location>
        <begin position="239"/>
        <end position="279"/>
    </location>
</feature>
<feature type="transmembrane region" description="Helical" evidence="9">
    <location>
        <begin position="107"/>
        <end position="128"/>
    </location>
</feature>
<dbReference type="SUPFAM" id="SSF57850">
    <property type="entry name" value="RING/U-box"/>
    <property type="match status" value="1"/>
</dbReference>
<protein>
    <recommendedName>
        <fullName evidence="10">RING-CH-type domain-containing protein</fullName>
    </recommendedName>
</protein>
<reference evidence="11 12" key="1">
    <citation type="journal article" date="2024" name="Commun. Biol.">
        <title>Comparative genomic analysis of thermophilic fungi reveals convergent evolutionary adaptations and gene losses.</title>
        <authorList>
            <person name="Steindorff A.S."/>
            <person name="Aguilar-Pontes M.V."/>
            <person name="Robinson A.J."/>
            <person name="Andreopoulos B."/>
            <person name="LaButti K."/>
            <person name="Kuo A."/>
            <person name="Mondo S."/>
            <person name="Riley R."/>
            <person name="Otillar R."/>
            <person name="Haridas S."/>
            <person name="Lipzen A."/>
            <person name="Grimwood J."/>
            <person name="Schmutz J."/>
            <person name="Clum A."/>
            <person name="Reid I.D."/>
            <person name="Moisan M.C."/>
            <person name="Butler G."/>
            <person name="Nguyen T.T.M."/>
            <person name="Dewar K."/>
            <person name="Conant G."/>
            <person name="Drula E."/>
            <person name="Henrissat B."/>
            <person name="Hansel C."/>
            <person name="Singer S."/>
            <person name="Hutchinson M.I."/>
            <person name="de Vries R.P."/>
            <person name="Natvig D.O."/>
            <person name="Powell A.J."/>
            <person name="Tsang A."/>
            <person name="Grigoriev I.V."/>
        </authorList>
    </citation>
    <scope>NUCLEOTIDE SEQUENCE [LARGE SCALE GENOMIC DNA]</scope>
    <source>
        <strain evidence="11 12">CBS 620.91</strain>
    </source>
</reference>
<feature type="region of interest" description="Disordered" evidence="8">
    <location>
        <begin position="529"/>
        <end position="551"/>
    </location>
</feature>
<keyword evidence="6 9" id="KW-1133">Transmembrane helix</keyword>
<evidence type="ECO:0000256" key="7">
    <source>
        <dbReference type="ARBA" id="ARBA00023136"/>
    </source>
</evidence>
<feature type="compositionally biased region" description="Low complexity" evidence="8">
    <location>
        <begin position="252"/>
        <end position="274"/>
    </location>
</feature>
<evidence type="ECO:0000256" key="4">
    <source>
        <dbReference type="ARBA" id="ARBA00022771"/>
    </source>
</evidence>
<keyword evidence="7 9" id="KW-0472">Membrane</keyword>
<keyword evidence="5" id="KW-0862">Zinc</keyword>
<accession>A0ABR3V438</accession>
<evidence type="ECO:0000313" key="11">
    <source>
        <dbReference type="EMBL" id="KAL1836342.1"/>
    </source>
</evidence>
<evidence type="ECO:0000256" key="6">
    <source>
        <dbReference type="ARBA" id="ARBA00022989"/>
    </source>
</evidence>
<comment type="subcellular location">
    <subcellularLocation>
        <location evidence="1">Membrane</location>
        <topology evidence="1">Multi-pass membrane protein</topology>
    </subcellularLocation>
</comment>
<keyword evidence="2 9" id="KW-0812">Transmembrane</keyword>
<feature type="domain" description="RING-CH-type" evidence="10">
    <location>
        <begin position="23"/>
        <end position="78"/>
    </location>
</feature>
<dbReference type="SMART" id="SM00744">
    <property type="entry name" value="RINGv"/>
    <property type="match status" value="1"/>
</dbReference>
<dbReference type="InterPro" id="IPR011016">
    <property type="entry name" value="Znf_RING-CH"/>
</dbReference>
<feature type="region of interest" description="Disordered" evidence="8">
    <location>
        <begin position="330"/>
        <end position="355"/>
    </location>
</feature>
<gene>
    <name evidence="11" type="ORF">VTJ49DRAFT_5297</name>
</gene>
<sequence>MSPPRSNAHVIGNAPIATNDQHVCFICLQNDTDTPNRTWVNPCPCSLEAHNDCMLRWIAEMESSPQRMKEGLRCQACKSLITVEEPFDCVVAIQDAWLRRYSRWSPCLLGLFVSGGCFAASAAYGMAAFKIFAGPEVANMWFMRRPRLSAMFCKMWLLSTIAPGILVMRWMPSVGMTLLLPSSVMYCAHLVATDNFFEWPPSPQWAMALLPCLHVSYSHIFSDIFGPLDRRLTRALRGLPPDGSAEGREAALQDAAPEAAAPAPAPAAQQEPAANGPQNGWFAGGVSGLFGNISQWFIETFLDTAEMEVGIEVAVDERYGVRILANADILDSDDDDNDADNDDEDAPDIAGERRGGEIALETGYRMRQHPAVDPVPDQAAQQPANYQPPQAGQQQPAAQQNPPPPPQQPQEDGNQPRPNNNNENNNNNAAPPTSGPSLLALISNSIVTSLLFPLICYSMGELLRALLPRRLTTATVTSSLPWRAGRPIGLLQQQWGRSLVGGCLWVVLRDLLSLYVKYRRVQVRGKRRVKNVPRKQVRGSSGTGVVGSRSG</sequence>
<dbReference type="Gene3D" id="3.30.40.10">
    <property type="entry name" value="Zinc/RING finger domain, C3HC4 (zinc finger)"/>
    <property type="match status" value="1"/>
</dbReference>